<dbReference type="EMBL" id="CP078145">
    <property type="protein sequence ID" value="QXN92797.1"/>
    <property type="molecule type" value="Genomic_DNA"/>
</dbReference>
<accession>A0ABX8RT38</accession>
<feature type="compositionally biased region" description="Pro residues" evidence="1">
    <location>
        <begin position="63"/>
        <end position="85"/>
    </location>
</feature>
<gene>
    <name evidence="3" type="ORF">KV110_06630</name>
</gene>
<feature type="compositionally biased region" description="Low complexity" evidence="1">
    <location>
        <begin position="106"/>
        <end position="127"/>
    </location>
</feature>
<proteinExistence type="predicted"/>
<organism evidence="3 4">
    <name type="scientific">Nocardia iowensis</name>
    <dbReference type="NCBI Taxonomy" id="204891"/>
    <lineage>
        <taxon>Bacteria</taxon>
        <taxon>Bacillati</taxon>
        <taxon>Actinomycetota</taxon>
        <taxon>Actinomycetes</taxon>
        <taxon>Mycobacteriales</taxon>
        <taxon>Nocardiaceae</taxon>
        <taxon>Nocardia</taxon>
    </lineage>
</organism>
<feature type="signal peptide" evidence="2">
    <location>
        <begin position="1"/>
        <end position="29"/>
    </location>
</feature>
<dbReference type="RefSeq" id="WP_218474335.1">
    <property type="nucleotide sequence ID" value="NZ_BAABJN010000005.1"/>
</dbReference>
<dbReference type="Proteomes" id="UP000694257">
    <property type="component" value="Chromosome"/>
</dbReference>
<feature type="compositionally biased region" description="Low complexity" evidence="1">
    <location>
        <begin position="51"/>
        <end position="62"/>
    </location>
</feature>
<feature type="region of interest" description="Disordered" evidence="1">
    <location>
        <begin position="51"/>
        <end position="129"/>
    </location>
</feature>
<keyword evidence="4" id="KW-1185">Reference proteome</keyword>
<evidence type="ECO:0000313" key="4">
    <source>
        <dbReference type="Proteomes" id="UP000694257"/>
    </source>
</evidence>
<evidence type="ECO:0000256" key="1">
    <source>
        <dbReference type="SAM" id="MobiDB-lite"/>
    </source>
</evidence>
<protein>
    <submittedName>
        <fullName evidence="3">Uncharacterized protein</fullName>
    </submittedName>
</protein>
<evidence type="ECO:0000256" key="2">
    <source>
        <dbReference type="SAM" id="SignalP"/>
    </source>
</evidence>
<evidence type="ECO:0000313" key="3">
    <source>
        <dbReference type="EMBL" id="QXN92797.1"/>
    </source>
</evidence>
<sequence>MSSRTTSRPALASAIRAVAALTVIGSAVAATALTVRQDDDVTAVVVTQEQTAAGARPAAPQAPADPPGAPAPAAPAPNAPAPGGPAPATSVPLGSGGAPTAVAINPGAGTPAAPSAPGAGAPNSSVPLGAGAPNSSVPLGGSGATNPFAAAPVGTQPACPLGWPAPKQQGGLASLIGLAPLAGPFSSEAFALGSVYQPILQLAGPVLAEVAPVIAHYQPAIDPFITQVQGVEAVVLQAILPYYGPYRDQLIAAEGELAKVLAPILTRAYNSEIASCFVAWQGQIIDQAKGGHITVASLAHPGTVVELGPES</sequence>
<feature type="chain" id="PRO_5046877962" evidence="2">
    <location>
        <begin position="30"/>
        <end position="311"/>
    </location>
</feature>
<reference evidence="3 4" key="1">
    <citation type="submission" date="2021-07" db="EMBL/GenBank/DDBJ databases">
        <title>Whole Genome Sequence of Nocardia Iowensis.</title>
        <authorList>
            <person name="Lamm A."/>
            <person name="Collins-Fairclough A.M."/>
            <person name="Bunk B."/>
            <person name="Sproer C."/>
        </authorList>
    </citation>
    <scope>NUCLEOTIDE SEQUENCE [LARGE SCALE GENOMIC DNA]</scope>
    <source>
        <strain evidence="3 4">NRRL 5646</strain>
    </source>
</reference>
<keyword evidence="2" id="KW-0732">Signal</keyword>
<name>A0ABX8RT38_NOCIO</name>